<organism evidence="1">
    <name type="scientific">viral metagenome</name>
    <dbReference type="NCBI Taxonomy" id="1070528"/>
    <lineage>
        <taxon>unclassified sequences</taxon>
        <taxon>metagenomes</taxon>
        <taxon>organismal metagenomes</taxon>
    </lineage>
</organism>
<name>A0A6M3XX70_9ZZZZ</name>
<gene>
    <name evidence="1" type="ORF">TM448B03242_0009</name>
</gene>
<proteinExistence type="predicted"/>
<dbReference type="AlphaFoldDB" id="A0A6M3XX70"/>
<accession>A0A6M3XX70</accession>
<dbReference type="EMBL" id="MT145001">
    <property type="protein sequence ID" value="QJI02433.1"/>
    <property type="molecule type" value="Genomic_DNA"/>
</dbReference>
<protein>
    <submittedName>
        <fullName evidence="1">Uncharacterized protein</fullName>
    </submittedName>
</protein>
<reference evidence="1" key="1">
    <citation type="submission" date="2020-03" db="EMBL/GenBank/DDBJ databases">
        <title>The deep terrestrial virosphere.</title>
        <authorList>
            <person name="Holmfeldt K."/>
            <person name="Nilsson E."/>
            <person name="Simone D."/>
            <person name="Lopez-Fernandez M."/>
            <person name="Wu X."/>
            <person name="de Brujin I."/>
            <person name="Lundin D."/>
            <person name="Andersson A."/>
            <person name="Bertilsson S."/>
            <person name="Dopson M."/>
        </authorList>
    </citation>
    <scope>NUCLEOTIDE SEQUENCE</scope>
    <source>
        <strain evidence="1">TM448B03242</strain>
    </source>
</reference>
<sequence length="52" mass="5850">MDNDQTTMTRVLSDSHKKVSIYATDKNLHIPDAYDLIVNAGLKALNYKLPES</sequence>
<evidence type="ECO:0000313" key="1">
    <source>
        <dbReference type="EMBL" id="QJI02433.1"/>
    </source>
</evidence>